<reference evidence="2" key="1">
    <citation type="submission" date="2019-07" db="EMBL/GenBank/DDBJ databases">
        <authorList>
            <person name="Wongkuna S."/>
            <person name="Scaria J."/>
        </authorList>
    </citation>
    <scope>NUCLEOTIDE SEQUENCE [LARGE SCALE GENOMIC DNA]</scope>
    <source>
        <strain evidence="2">SW178</strain>
    </source>
</reference>
<dbReference type="Gene3D" id="3.90.70.10">
    <property type="entry name" value="Cysteine proteinases"/>
    <property type="match status" value="1"/>
</dbReference>
<keyword evidence="3" id="KW-1185">Reference proteome</keyword>
<evidence type="ECO:0000313" key="3">
    <source>
        <dbReference type="Proteomes" id="UP000322025"/>
    </source>
</evidence>
<dbReference type="EMBL" id="VMSO01000006">
    <property type="protein sequence ID" value="KAA8501849.1"/>
    <property type="molecule type" value="Genomic_DNA"/>
</dbReference>
<dbReference type="OrthoDB" id="3186156at2"/>
<organism evidence="2 3">
    <name type="scientific">Mediterraneibacter catenae</name>
    <dbReference type="NCBI Taxonomy" id="2594882"/>
    <lineage>
        <taxon>Bacteria</taxon>
        <taxon>Bacillati</taxon>
        <taxon>Bacillota</taxon>
        <taxon>Clostridia</taxon>
        <taxon>Lachnospirales</taxon>
        <taxon>Lachnospiraceae</taxon>
        <taxon>Mediterraneibacter</taxon>
    </lineage>
</organism>
<sequence>MALTNPKVWEVMAHKDQYPEELIQLLEGNAETVDFVLGYPEKKDAAPAETVGDVTQGEIPLLLQWDERWGYAYYADDMIAINGCGPTVISMVAAGLTGDNTITPYRVAQFSAENGYYAGDSGTSWSLMTEGARQFGIYGEEMGLSESEVLTALENGHPIICSMRPGDFTTTGHFVVLTGVEDGKIRVNDPNSRERSGKLWDYSRLEYQINNLWVFTT</sequence>
<dbReference type="Pfam" id="PF13529">
    <property type="entry name" value="Peptidase_C39_2"/>
    <property type="match status" value="1"/>
</dbReference>
<name>A0A5M9I247_9FIRM</name>
<proteinExistence type="predicted"/>
<dbReference type="AlphaFoldDB" id="A0A5M9I247"/>
<dbReference type="Proteomes" id="UP000322025">
    <property type="component" value="Unassembled WGS sequence"/>
</dbReference>
<feature type="domain" description="Peptidase C39-like" evidence="1">
    <location>
        <begin position="58"/>
        <end position="191"/>
    </location>
</feature>
<accession>A0A5M9I247</accession>
<protein>
    <recommendedName>
        <fullName evidence="1">Peptidase C39-like domain-containing protein</fullName>
    </recommendedName>
</protein>
<gene>
    <name evidence="2" type="ORF">FNY66_06005</name>
</gene>
<evidence type="ECO:0000313" key="2">
    <source>
        <dbReference type="EMBL" id="KAA8501849.1"/>
    </source>
</evidence>
<evidence type="ECO:0000259" key="1">
    <source>
        <dbReference type="Pfam" id="PF13529"/>
    </source>
</evidence>
<dbReference type="InterPro" id="IPR039564">
    <property type="entry name" value="Peptidase_C39-like"/>
</dbReference>
<comment type="caution">
    <text evidence="2">The sequence shown here is derived from an EMBL/GenBank/DDBJ whole genome shotgun (WGS) entry which is preliminary data.</text>
</comment>